<evidence type="ECO:0000313" key="3">
    <source>
        <dbReference type="EMBL" id="MDP9839264.1"/>
    </source>
</evidence>
<protein>
    <submittedName>
        <fullName evidence="3">UPF0716 protein FxsA</fullName>
    </submittedName>
</protein>
<keyword evidence="2" id="KW-0472">Membrane</keyword>
<feature type="compositionally biased region" description="Basic and acidic residues" evidence="1">
    <location>
        <begin position="133"/>
        <end position="142"/>
    </location>
</feature>
<dbReference type="Proteomes" id="UP001241472">
    <property type="component" value="Unassembled WGS sequence"/>
</dbReference>
<dbReference type="NCBIfam" id="NF008528">
    <property type="entry name" value="PRK11463.1-2"/>
    <property type="match status" value="1"/>
</dbReference>
<feature type="transmembrane region" description="Helical" evidence="2">
    <location>
        <begin position="68"/>
        <end position="89"/>
    </location>
</feature>
<evidence type="ECO:0000256" key="2">
    <source>
        <dbReference type="SAM" id="Phobius"/>
    </source>
</evidence>
<comment type="caution">
    <text evidence="3">The sequence shown here is derived from an EMBL/GenBank/DDBJ whole genome shotgun (WGS) entry which is preliminary data.</text>
</comment>
<feature type="transmembrane region" description="Helical" evidence="2">
    <location>
        <begin position="28"/>
        <end position="48"/>
    </location>
</feature>
<keyword evidence="2" id="KW-0812">Transmembrane</keyword>
<dbReference type="EMBL" id="JAUSRF010000014">
    <property type="protein sequence ID" value="MDP9839264.1"/>
    <property type="molecule type" value="Genomic_DNA"/>
</dbReference>
<dbReference type="Pfam" id="PF04186">
    <property type="entry name" value="FxsA"/>
    <property type="match status" value="1"/>
</dbReference>
<dbReference type="PANTHER" id="PTHR35335">
    <property type="entry name" value="UPF0716 PROTEIN FXSA"/>
    <property type="match status" value="1"/>
</dbReference>
<evidence type="ECO:0000313" key="4">
    <source>
        <dbReference type="Proteomes" id="UP001241472"/>
    </source>
</evidence>
<keyword evidence="4" id="KW-1185">Reference proteome</keyword>
<feature type="region of interest" description="Disordered" evidence="1">
    <location>
        <begin position="128"/>
        <end position="172"/>
    </location>
</feature>
<dbReference type="PANTHER" id="PTHR35335:SF1">
    <property type="entry name" value="UPF0716 PROTEIN FXSA"/>
    <property type="match status" value="1"/>
</dbReference>
<reference evidence="3 4" key="1">
    <citation type="submission" date="2023-07" db="EMBL/GenBank/DDBJ databases">
        <title>Sorghum-associated microbial communities from plants grown in Nebraska, USA.</title>
        <authorList>
            <person name="Schachtman D."/>
        </authorList>
    </citation>
    <scope>NUCLEOTIDE SEQUENCE [LARGE SCALE GENOMIC DNA]</scope>
    <source>
        <strain evidence="3 4">DS1307</strain>
    </source>
</reference>
<accession>A0ABT9PXQ8</accession>
<dbReference type="InterPro" id="IPR007313">
    <property type="entry name" value="FxsA"/>
</dbReference>
<name>A0ABT9PXQ8_9HYPH</name>
<gene>
    <name evidence="3" type="ORF">J2T09_004039</name>
</gene>
<organism evidence="3 4">
    <name type="scientific">Neorhizobium huautlense</name>
    <dbReference type="NCBI Taxonomy" id="67774"/>
    <lineage>
        <taxon>Bacteria</taxon>
        <taxon>Pseudomonadati</taxon>
        <taxon>Pseudomonadota</taxon>
        <taxon>Alphaproteobacteria</taxon>
        <taxon>Hyphomicrobiales</taxon>
        <taxon>Rhizobiaceae</taxon>
        <taxon>Rhizobium/Agrobacterium group</taxon>
        <taxon>Neorhizobium</taxon>
    </lineage>
</organism>
<evidence type="ECO:0000256" key="1">
    <source>
        <dbReference type="SAM" id="MobiDB-lite"/>
    </source>
</evidence>
<sequence length="172" mass="18711">MPLILLPIMFLGLPLIEIAGFVLVGNAIGLWPTLALVILTSFVGAILLRVEGMGVLREANRESQEGRLPGKSLVSGAMVVIAGILLILPGFFTDIIGLLLFIPPVRHFIWSLIGKRVVVMRTAHGTSASYRSGSREDARQSDKPNVLDLDENDFTRGPNPSSPWSDPDNRKD</sequence>
<keyword evidence="2" id="KW-1133">Transmembrane helix</keyword>
<proteinExistence type="predicted"/>
<dbReference type="RefSeq" id="WP_306837728.1">
    <property type="nucleotide sequence ID" value="NZ_JAUSRF010000014.1"/>
</dbReference>